<feature type="domain" description="HDOD" evidence="6">
    <location>
        <begin position="22"/>
        <end position="272"/>
    </location>
</feature>
<evidence type="ECO:0000256" key="1">
    <source>
        <dbReference type="ARBA" id="ARBA00000085"/>
    </source>
</evidence>
<dbReference type="RefSeq" id="WP_145080451.1">
    <property type="nucleotide sequence ID" value="NZ_CP036425.1"/>
</dbReference>
<dbReference type="PRINTS" id="PR00344">
    <property type="entry name" value="BCTRLSENSOR"/>
</dbReference>
<proteinExistence type="predicted"/>
<dbReference type="EMBL" id="CP036425">
    <property type="protein sequence ID" value="QDU35310.1"/>
    <property type="molecule type" value="Genomic_DNA"/>
</dbReference>
<dbReference type="CDD" id="cd00082">
    <property type="entry name" value="HisKA"/>
    <property type="match status" value="1"/>
</dbReference>
<protein>
    <recommendedName>
        <fullName evidence="2">histidine kinase</fullName>
        <ecNumber evidence="2">2.7.13.3</ecNumber>
    </recommendedName>
</protein>
<dbReference type="SUPFAM" id="SSF47384">
    <property type="entry name" value="Homodimeric domain of signal transducing histidine kinase"/>
    <property type="match status" value="1"/>
</dbReference>
<evidence type="ECO:0000313" key="7">
    <source>
        <dbReference type="EMBL" id="QDU35310.1"/>
    </source>
</evidence>
<dbReference type="SMART" id="SM00388">
    <property type="entry name" value="HisKA"/>
    <property type="match status" value="1"/>
</dbReference>
<dbReference type="SUPFAM" id="SSF55874">
    <property type="entry name" value="ATPase domain of HSP90 chaperone/DNA topoisomerase II/histidine kinase"/>
    <property type="match status" value="1"/>
</dbReference>
<dbReference type="EC" id="2.7.13.3" evidence="2"/>
<dbReference type="PANTHER" id="PTHR33525">
    <property type="match status" value="1"/>
</dbReference>
<gene>
    <name evidence="7" type="primary">zraS_3</name>
    <name evidence="7" type="ORF">KS4_33910</name>
</gene>
<dbReference type="KEGG" id="pcor:KS4_33910"/>
<evidence type="ECO:0000313" key="8">
    <source>
        <dbReference type="Proteomes" id="UP000317369"/>
    </source>
</evidence>
<keyword evidence="8" id="KW-1185">Reference proteome</keyword>
<evidence type="ECO:0000256" key="3">
    <source>
        <dbReference type="ARBA" id="ARBA00022553"/>
    </source>
</evidence>
<dbReference type="SUPFAM" id="SSF109604">
    <property type="entry name" value="HD-domain/PDEase-like"/>
    <property type="match status" value="2"/>
</dbReference>
<dbReference type="PROSITE" id="PS50109">
    <property type="entry name" value="HIS_KIN"/>
    <property type="match status" value="1"/>
</dbReference>
<evidence type="ECO:0000259" key="5">
    <source>
        <dbReference type="PROSITE" id="PS50109"/>
    </source>
</evidence>
<keyword evidence="3" id="KW-0597">Phosphoprotein</keyword>
<dbReference type="InterPro" id="IPR013976">
    <property type="entry name" value="HDOD"/>
</dbReference>
<dbReference type="PROSITE" id="PS51833">
    <property type="entry name" value="HDOD"/>
    <property type="match status" value="1"/>
</dbReference>
<feature type="coiled-coil region" evidence="4">
    <location>
        <begin position="546"/>
        <end position="573"/>
    </location>
</feature>
<dbReference type="GO" id="GO:0000155">
    <property type="term" value="F:phosphorelay sensor kinase activity"/>
    <property type="evidence" value="ECO:0007669"/>
    <property type="project" value="InterPro"/>
</dbReference>
<comment type="catalytic activity">
    <reaction evidence="1">
        <text>ATP + protein L-histidine = ADP + protein N-phospho-L-histidine.</text>
        <dbReference type="EC" id="2.7.13.3"/>
    </reaction>
</comment>
<dbReference type="Gene3D" id="1.10.287.130">
    <property type="match status" value="1"/>
</dbReference>
<dbReference type="CDD" id="cd00077">
    <property type="entry name" value="HDc"/>
    <property type="match status" value="1"/>
</dbReference>
<dbReference type="Gene3D" id="1.10.3210.10">
    <property type="entry name" value="Hypothetical protein af1432"/>
    <property type="match status" value="2"/>
</dbReference>
<dbReference type="Proteomes" id="UP000317369">
    <property type="component" value="Chromosome"/>
</dbReference>
<dbReference type="InterPro" id="IPR003661">
    <property type="entry name" value="HisK_dim/P_dom"/>
</dbReference>
<dbReference type="InterPro" id="IPR003594">
    <property type="entry name" value="HATPase_dom"/>
</dbReference>
<dbReference type="OrthoDB" id="239518at2"/>
<dbReference type="Pfam" id="PF08668">
    <property type="entry name" value="HDOD"/>
    <property type="match status" value="2"/>
</dbReference>
<feature type="domain" description="Histidine kinase" evidence="5">
    <location>
        <begin position="582"/>
        <end position="794"/>
    </location>
</feature>
<dbReference type="Gene3D" id="3.30.565.10">
    <property type="entry name" value="Histidine kinase-like ATPase, C-terminal domain"/>
    <property type="match status" value="1"/>
</dbReference>
<organism evidence="7 8">
    <name type="scientific">Poriferisphaera corsica</name>
    <dbReference type="NCBI Taxonomy" id="2528020"/>
    <lineage>
        <taxon>Bacteria</taxon>
        <taxon>Pseudomonadati</taxon>
        <taxon>Planctomycetota</taxon>
        <taxon>Phycisphaerae</taxon>
        <taxon>Phycisphaerales</taxon>
        <taxon>Phycisphaeraceae</taxon>
        <taxon>Poriferisphaera</taxon>
    </lineage>
</organism>
<dbReference type="PANTHER" id="PTHR33525:SF3">
    <property type="entry name" value="RIBONUCLEASE Y"/>
    <property type="match status" value="1"/>
</dbReference>
<dbReference type="InterPro" id="IPR003607">
    <property type="entry name" value="HD/PDEase_dom"/>
</dbReference>
<evidence type="ECO:0000256" key="4">
    <source>
        <dbReference type="SAM" id="Coils"/>
    </source>
</evidence>
<dbReference type="InterPro" id="IPR005467">
    <property type="entry name" value="His_kinase_dom"/>
</dbReference>
<name>A0A517YYK9_9BACT</name>
<dbReference type="Pfam" id="PF02518">
    <property type="entry name" value="HATPase_c"/>
    <property type="match status" value="1"/>
</dbReference>
<keyword evidence="4" id="KW-0175">Coiled coil</keyword>
<dbReference type="InterPro" id="IPR036890">
    <property type="entry name" value="HATPase_C_sf"/>
</dbReference>
<reference evidence="7 8" key="1">
    <citation type="submission" date="2019-02" db="EMBL/GenBank/DDBJ databases">
        <title>Deep-cultivation of Planctomycetes and their phenomic and genomic characterization uncovers novel biology.</title>
        <authorList>
            <person name="Wiegand S."/>
            <person name="Jogler M."/>
            <person name="Boedeker C."/>
            <person name="Pinto D."/>
            <person name="Vollmers J."/>
            <person name="Rivas-Marin E."/>
            <person name="Kohn T."/>
            <person name="Peeters S.H."/>
            <person name="Heuer A."/>
            <person name="Rast P."/>
            <person name="Oberbeckmann S."/>
            <person name="Bunk B."/>
            <person name="Jeske O."/>
            <person name="Meyerdierks A."/>
            <person name="Storesund J.E."/>
            <person name="Kallscheuer N."/>
            <person name="Luecker S."/>
            <person name="Lage O.M."/>
            <person name="Pohl T."/>
            <person name="Merkel B.J."/>
            <person name="Hornburger P."/>
            <person name="Mueller R.-W."/>
            <person name="Bruemmer F."/>
            <person name="Labrenz M."/>
            <person name="Spormann A.M."/>
            <person name="Op den Camp H."/>
            <person name="Overmann J."/>
            <person name="Amann R."/>
            <person name="Jetten M.S.M."/>
            <person name="Mascher T."/>
            <person name="Medema M.H."/>
            <person name="Devos D.P."/>
            <person name="Kaster A.-K."/>
            <person name="Ovreas L."/>
            <person name="Rohde M."/>
            <person name="Galperin M.Y."/>
            <person name="Jogler C."/>
        </authorList>
    </citation>
    <scope>NUCLEOTIDE SEQUENCE [LARGE SCALE GENOMIC DNA]</scope>
    <source>
        <strain evidence="7 8">KS4</strain>
    </source>
</reference>
<dbReference type="InterPro" id="IPR004358">
    <property type="entry name" value="Sig_transdc_His_kin-like_C"/>
</dbReference>
<sequence>MTAQEVSRPKRIELILRQIDSLPTLPVIATRLLSLTASDETHAREVIELVQADPALTAKVLSLCRAADKGLREDILTVDKAVVLLGFNTIRNAVLSIKVMEFFQKGKEKKQDVGGGKHVGQVAVHDESDASAVLCGDDTDGVVIAKVGGGVAVEQESREEAGFDHAGFWVHSLAVGVVAELIAKAAGNERSLSADEAFVCGLLHDVGKLALDYVLPKSYARVVELVEMNHGNIASYERRIVGIDHHTAGKRMAEQWGLPHRLQDCIWLHGSPYETLPELPHRRMVGLVSLADLLTRQQHLGYSGNYHFKQQVEVLMEKVGVKRQHVDWALDQLHDQLERRGKALGVHDQPSKDLLLQSIQKANQALGRVNYALENKGRVAQQQSQILEAVSRFHSRAMPGQGVQDVIDSVVMNAKELLGAGFYSVVRPSKDLNDGGTSWLVSRYRTDGQVVDSQCVDVPYGAPDLRELDLSEPVGMSMMGVLPWVQDFLIGSEDLRRVRLIPLRCGWGTVGVLLHDRSVLPKWGLMETLVSVWGSAIAAAEQHDGARRLGEELAESNSALAEAQDKLLQQESMARLGEMAAGAAHEMNNPLAVISGRSQLLSMTLASGSKEQKAAQRIYMESHRLSDLITALHLFADPPEPEFVEADMSLLLNSTVKKVQSHYGKWQSETPIFLKMKDGVPRVRMDVDQIQTAVSELLHNAVQSKPGDGVEIRVGVTNDGRWVEVKVKDDGEGMDDRTLGHAKDPFFSAKAAGRRVGMGLTRAQQFIEGHNGCLELASALGEGTVATLRLPLDCAA</sequence>
<accession>A0A517YYK9</accession>
<dbReference type="SMART" id="SM00387">
    <property type="entry name" value="HATPase_c"/>
    <property type="match status" value="1"/>
</dbReference>
<dbReference type="InterPro" id="IPR036097">
    <property type="entry name" value="HisK_dim/P_sf"/>
</dbReference>
<keyword evidence="7" id="KW-0808">Transferase</keyword>
<evidence type="ECO:0000256" key="2">
    <source>
        <dbReference type="ARBA" id="ARBA00012438"/>
    </source>
</evidence>
<dbReference type="SMART" id="SM00471">
    <property type="entry name" value="HDc"/>
    <property type="match status" value="1"/>
</dbReference>
<dbReference type="InterPro" id="IPR052340">
    <property type="entry name" value="RNase_Y/CdgJ"/>
</dbReference>
<dbReference type="Pfam" id="PF00512">
    <property type="entry name" value="HisKA"/>
    <property type="match status" value="1"/>
</dbReference>
<dbReference type="AlphaFoldDB" id="A0A517YYK9"/>
<evidence type="ECO:0000259" key="6">
    <source>
        <dbReference type="PROSITE" id="PS51833"/>
    </source>
</evidence>